<evidence type="ECO:0000256" key="3">
    <source>
        <dbReference type="ARBA" id="ARBA00023125"/>
    </source>
</evidence>
<comment type="caution">
    <text evidence="6">The sequence shown here is derived from an EMBL/GenBank/DDBJ whole genome shotgun (WGS) entry which is preliminary data.</text>
</comment>
<keyword evidence="2" id="KW-0805">Transcription regulation</keyword>
<dbReference type="InterPro" id="IPR036388">
    <property type="entry name" value="WH-like_DNA-bd_sf"/>
</dbReference>
<name>A0ABT0CNV0_9HYPH</name>
<feature type="domain" description="HTH lysR-type" evidence="5">
    <location>
        <begin position="3"/>
        <end position="60"/>
    </location>
</feature>
<dbReference type="InterPro" id="IPR005119">
    <property type="entry name" value="LysR_subst-bd"/>
</dbReference>
<sequence>MRFDFTDLRLFLAVADAGSITHGASAVGLSLAAASDRLREMEITGQVKLMERGRRGVALTEAGEALSHHAREILNRASVMRGEMARHAKGIRATIRLHANTAAIADVLPARLVPWLAASHQVDIDLQERQSHEIARSVAAGFADIGVLSHAAATDGLQLKPFTVSRLAVVSAQSHWLAHEKDVPFYNIASEYFVGLETGALQDHIDLQADRLAMKLRYRIRLRTFESICSAAGSGIGVAIVPETIARRCRRSNAIAITPLVDSWARRHLSVCLPASLDIAPAARELFDHLAQP</sequence>
<gene>
    <name evidence="6" type="ORF">MKI86_14035</name>
</gene>
<dbReference type="InterPro" id="IPR000847">
    <property type="entry name" value="LysR_HTH_N"/>
</dbReference>
<geneLocation type="plasmid" evidence="6">
    <name>unnamed</name>
</geneLocation>
<comment type="similarity">
    <text evidence="1">Belongs to the LysR transcriptional regulatory family.</text>
</comment>
<evidence type="ECO:0000256" key="1">
    <source>
        <dbReference type="ARBA" id="ARBA00009437"/>
    </source>
</evidence>
<evidence type="ECO:0000313" key="7">
    <source>
        <dbReference type="Proteomes" id="UP001201844"/>
    </source>
</evidence>
<organism evidence="6 7">
    <name type="scientific">Shinella sedimenti</name>
    <dbReference type="NCBI Taxonomy" id="2919913"/>
    <lineage>
        <taxon>Bacteria</taxon>
        <taxon>Pseudomonadati</taxon>
        <taxon>Pseudomonadota</taxon>
        <taxon>Alphaproteobacteria</taxon>
        <taxon>Hyphomicrobiales</taxon>
        <taxon>Rhizobiaceae</taxon>
        <taxon>Shinella</taxon>
    </lineage>
</organism>
<keyword evidence="7" id="KW-1185">Reference proteome</keyword>
<dbReference type="Gene3D" id="1.10.10.10">
    <property type="entry name" value="Winged helix-like DNA-binding domain superfamily/Winged helix DNA-binding domain"/>
    <property type="match status" value="1"/>
</dbReference>
<dbReference type="Pfam" id="PF00126">
    <property type="entry name" value="HTH_1"/>
    <property type="match status" value="1"/>
</dbReference>
<dbReference type="PANTHER" id="PTHR30419:SF2">
    <property type="entry name" value="LYSR FAMILY TRANSCRIPTIONAL REGULATOR"/>
    <property type="match status" value="1"/>
</dbReference>
<dbReference type="EMBL" id="JAKVIN010000005">
    <property type="protein sequence ID" value="MCJ8150266.1"/>
    <property type="molecule type" value="Genomic_DNA"/>
</dbReference>
<keyword evidence="4" id="KW-0804">Transcription</keyword>
<reference evidence="6 7" key="1">
    <citation type="submission" date="2022-02" db="EMBL/GenBank/DDBJ databases">
        <title>Shinella B3.7 sp. nov., isolated from Sediment (Zhairuo Island).</title>
        <authorList>
            <person name="Chen G."/>
        </authorList>
    </citation>
    <scope>NUCLEOTIDE SEQUENCE [LARGE SCALE GENOMIC DNA]</scope>
    <source>
        <strain evidence="6 7">B3.7</strain>
        <plasmid evidence="6">unnamed</plasmid>
    </source>
</reference>
<proteinExistence type="inferred from homology"/>
<keyword evidence="6" id="KW-0614">Plasmid</keyword>
<dbReference type="Proteomes" id="UP001201844">
    <property type="component" value="Unassembled WGS sequence"/>
</dbReference>
<evidence type="ECO:0000256" key="2">
    <source>
        <dbReference type="ARBA" id="ARBA00023015"/>
    </source>
</evidence>
<dbReference type="SUPFAM" id="SSF53850">
    <property type="entry name" value="Periplasmic binding protein-like II"/>
    <property type="match status" value="1"/>
</dbReference>
<dbReference type="RefSeq" id="WP_241601526.1">
    <property type="nucleotide sequence ID" value="NZ_JAKVIN010000005.1"/>
</dbReference>
<dbReference type="InterPro" id="IPR050950">
    <property type="entry name" value="HTH-type_LysR_regulators"/>
</dbReference>
<dbReference type="PANTHER" id="PTHR30419">
    <property type="entry name" value="HTH-TYPE TRANSCRIPTIONAL REGULATOR YBHD"/>
    <property type="match status" value="1"/>
</dbReference>
<accession>A0ABT0CNV0</accession>
<dbReference type="InterPro" id="IPR036390">
    <property type="entry name" value="WH_DNA-bd_sf"/>
</dbReference>
<keyword evidence="3" id="KW-0238">DNA-binding</keyword>
<dbReference type="PROSITE" id="PS50931">
    <property type="entry name" value="HTH_LYSR"/>
    <property type="match status" value="1"/>
</dbReference>
<evidence type="ECO:0000256" key="4">
    <source>
        <dbReference type="ARBA" id="ARBA00023163"/>
    </source>
</evidence>
<dbReference type="Pfam" id="PF03466">
    <property type="entry name" value="LysR_substrate"/>
    <property type="match status" value="1"/>
</dbReference>
<evidence type="ECO:0000259" key="5">
    <source>
        <dbReference type="PROSITE" id="PS50931"/>
    </source>
</evidence>
<protein>
    <submittedName>
        <fullName evidence="6">LysR family transcriptional regulator</fullName>
    </submittedName>
</protein>
<dbReference type="SUPFAM" id="SSF46785">
    <property type="entry name" value="Winged helix' DNA-binding domain"/>
    <property type="match status" value="1"/>
</dbReference>
<dbReference type="Gene3D" id="3.40.190.290">
    <property type="match status" value="1"/>
</dbReference>
<evidence type="ECO:0000313" key="6">
    <source>
        <dbReference type="EMBL" id="MCJ8150266.1"/>
    </source>
</evidence>